<evidence type="ECO:0000313" key="6">
    <source>
        <dbReference type="Proteomes" id="UP000015105"/>
    </source>
</evidence>
<dbReference type="Pfam" id="PF04677">
    <property type="entry name" value="CwfJ_C_1"/>
    <property type="match status" value="1"/>
</dbReference>
<feature type="compositionally biased region" description="Basic and acidic residues" evidence="2">
    <location>
        <begin position="462"/>
        <end position="472"/>
    </location>
</feature>
<feature type="domain" description="Cwf19-like protein C-terminal" evidence="3">
    <location>
        <begin position="826"/>
        <end position="922"/>
    </location>
</feature>
<evidence type="ECO:0000259" key="4">
    <source>
        <dbReference type="Pfam" id="PF04677"/>
    </source>
</evidence>
<feature type="compositionally biased region" description="Basic and acidic residues" evidence="2">
    <location>
        <begin position="308"/>
        <end position="330"/>
    </location>
</feature>
<comment type="similarity">
    <text evidence="1">Belongs to the CWF19 family.</text>
</comment>
<feature type="region of interest" description="Disordered" evidence="2">
    <location>
        <begin position="421"/>
        <end position="485"/>
    </location>
</feature>
<organism evidence="5 6">
    <name type="scientific">Aegilops tauschii subsp. strangulata</name>
    <name type="common">Goatgrass</name>
    <dbReference type="NCBI Taxonomy" id="200361"/>
    <lineage>
        <taxon>Eukaryota</taxon>
        <taxon>Viridiplantae</taxon>
        <taxon>Streptophyta</taxon>
        <taxon>Embryophyta</taxon>
        <taxon>Tracheophyta</taxon>
        <taxon>Spermatophyta</taxon>
        <taxon>Magnoliopsida</taxon>
        <taxon>Liliopsida</taxon>
        <taxon>Poales</taxon>
        <taxon>Poaceae</taxon>
        <taxon>BOP clade</taxon>
        <taxon>Pooideae</taxon>
        <taxon>Triticodae</taxon>
        <taxon>Triticeae</taxon>
        <taxon>Triticinae</taxon>
        <taxon>Aegilops</taxon>
    </lineage>
</organism>
<dbReference type="GO" id="GO:0000398">
    <property type="term" value="P:mRNA splicing, via spliceosome"/>
    <property type="evidence" value="ECO:0007669"/>
    <property type="project" value="TreeGrafter"/>
</dbReference>
<dbReference type="STRING" id="200361.A0A453LRI6"/>
<reference evidence="5" key="5">
    <citation type="journal article" date="2021" name="G3 (Bethesda)">
        <title>Aegilops tauschii genome assembly Aet v5.0 features greater sequence contiguity and improved annotation.</title>
        <authorList>
            <person name="Wang L."/>
            <person name="Zhu T."/>
            <person name="Rodriguez J.C."/>
            <person name="Deal K.R."/>
            <person name="Dubcovsky J."/>
            <person name="McGuire P.E."/>
            <person name="Lux T."/>
            <person name="Spannagl M."/>
            <person name="Mayer K.F.X."/>
            <person name="Baldrich P."/>
            <person name="Meyers B.C."/>
            <person name="Huo N."/>
            <person name="Gu Y.Q."/>
            <person name="Zhou H."/>
            <person name="Devos K.M."/>
            <person name="Bennetzen J.L."/>
            <person name="Unver T."/>
            <person name="Budak H."/>
            <person name="Gulick P.J."/>
            <person name="Galiba G."/>
            <person name="Kalapos B."/>
            <person name="Nelson D.R."/>
            <person name="Li P."/>
            <person name="You F.M."/>
            <person name="Luo M.C."/>
            <person name="Dvorak J."/>
        </authorList>
    </citation>
    <scope>NUCLEOTIDE SEQUENCE [LARGE SCALE GENOMIC DNA]</scope>
    <source>
        <strain evidence="5">cv. AL8/78</strain>
    </source>
</reference>
<proteinExistence type="inferred from homology"/>
<reference evidence="6" key="2">
    <citation type="journal article" date="2017" name="Nat. Plants">
        <title>The Aegilops tauschii genome reveals multiple impacts of transposons.</title>
        <authorList>
            <person name="Zhao G."/>
            <person name="Zou C."/>
            <person name="Li K."/>
            <person name="Wang K."/>
            <person name="Li T."/>
            <person name="Gao L."/>
            <person name="Zhang X."/>
            <person name="Wang H."/>
            <person name="Yang Z."/>
            <person name="Liu X."/>
            <person name="Jiang W."/>
            <person name="Mao L."/>
            <person name="Kong X."/>
            <person name="Jiao Y."/>
            <person name="Jia J."/>
        </authorList>
    </citation>
    <scope>NUCLEOTIDE SEQUENCE [LARGE SCALE GENOMIC DNA]</scope>
    <source>
        <strain evidence="6">cv. AL8/78</strain>
    </source>
</reference>
<evidence type="ECO:0000259" key="3">
    <source>
        <dbReference type="Pfam" id="PF04676"/>
    </source>
</evidence>
<feature type="region of interest" description="Disordered" evidence="2">
    <location>
        <begin position="668"/>
        <end position="695"/>
    </location>
</feature>
<feature type="region of interest" description="Disordered" evidence="2">
    <location>
        <begin position="610"/>
        <end position="644"/>
    </location>
</feature>
<dbReference type="SUPFAM" id="SSF54197">
    <property type="entry name" value="HIT-like"/>
    <property type="match status" value="1"/>
</dbReference>
<accession>A0A453LRI6</accession>
<feature type="compositionally biased region" description="Low complexity" evidence="2">
    <location>
        <begin position="538"/>
        <end position="577"/>
    </location>
</feature>
<feature type="compositionally biased region" description="Basic residues" evidence="2">
    <location>
        <begin position="222"/>
        <end position="232"/>
    </location>
</feature>
<evidence type="ECO:0000256" key="2">
    <source>
        <dbReference type="SAM" id="MobiDB-lite"/>
    </source>
</evidence>
<feature type="compositionally biased region" description="Acidic residues" evidence="2">
    <location>
        <begin position="262"/>
        <end position="276"/>
    </location>
</feature>
<reference evidence="5" key="4">
    <citation type="submission" date="2019-03" db="UniProtKB">
        <authorList>
            <consortium name="EnsemblPlants"/>
        </authorList>
    </citation>
    <scope>IDENTIFICATION</scope>
</reference>
<dbReference type="Gramene" id="AET5Gv20887400.1">
    <property type="protein sequence ID" value="AET5Gv20887400.1"/>
    <property type="gene ID" value="AET5Gv20887400"/>
</dbReference>
<sequence length="926" mass="103471">ALLVGSKLRPKPGPWASPSGLGLDFRAGPGWADRAGPEMARTRPSPANRTATACGSRRAEVLQPTGAGIRRHLPLSPPRRAPHKTPCAYAPIPDARLPKSAGPRRPLRRVDQTPLHRAGSPPPLTPFASPLVGETLPSAAMLLGAKVVPRDKAVPKQGGGDGSGSDGSAGKTRTKRSSSKRRDKEEKRRRRHRRRSRRRSDSSEEGSDDSVDEEEEKELSRSKRRRKQRRGGRRDFSDEDESSGESDKGRGSGKGKRGGAASDDDEDEDEEEEEMGGEGLRASEVVRKEMGLEWMLKSASSSQPEGSRAQRADNEEKFEATHEEVKKPNPKEMNPYLRDNGSGYPDEATAANAASQLLASSVVGDGGASWRLKALKRAKEQAAREGRKIEEVVEERWGSLGHLAASVSTSRVAPSYAHLQAIRGRKAGQGDYSEKSSKVDRKEDQRGEESGGGRQYLQGVSSRDHAMRKPRPDAVPWKKRQNISSEDQTLISSALASINKFSNDGSFMDKISNHGSKNTNVSNVEKRDSDQKAHQESSKTSSSVSTQKQQESSKISSSVSTQKQESSKISSSGSTQKLNANQLAAKVLQLRMKGKHEEADQLSREMETLLENQSASVEEPRHVKENSSTRHTIKPSAADRRKREEDADLHLANKIMHNKQYNMSKSVEDEYEYGDAPTKKGKRTREAHQENRGTQRHILTQKERCLYCFENPSRPKHLVIAIGNFTYLMLPQFEPLVPGHCVILPLQHESSTRTVDKNVWEEIRNFKKCLLKMFAQQDKDVVFMETVISLVKQQRHCMIECIPVPCEVSNKAPMYFKKAIDEVEEEWSQHEMKKLIPTSGNLRQVIPENFAYFHVEFGLDRGFVHVIDDESKFGAGFGLNVLRGVLRLPGEDMHRRRRHESMDNQKQAVAGFMKDWEPFDWTKQLE</sequence>
<feature type="region of interest" description="Disordered" evidence="2">
    <location>
        <begin position="502"/>
        <end position="577"/>
    </location>
</feature>
<dbReference type="PANTHER" id="PTHR12072">
    <property type="entry name" value="CWF19, CELL CYCLE CONTROL PROTEIN"/>
    <property type="match status" value="1"/>
</dbReference>
<evidence type="ECO:0000313" key="5">
    <source>
        <dbReference type="EnsemblPlants" id="AET5Gv20887400.1"/>
    </source>
</evidence>
<evidence type="ECO:0008006" key="7">
    <source>
        <dbReference type="Google" id="ProtNLM"/>
    </source>
</evidence>
<evidence type="ECO:0000256" key="1">
    <source>
        <dbReference type="ARBA" id="ARBA00006795"/>
    </source>
</evidence>
<dbReference type="InterPro" id="IPR036265">
    <property type="entry name" value="HIT-like_sf"/>
</dbReference>
<dbReference type="GO" id="GO:0071014">
    <property type="term" value="C:post-mRNA release spliceosomal complex"/>
    <property type="evidence" value="ECO:0007669"/>
    <property type="project" value="TreeGrafter"/>
</dbReference>
<feature type="compositionally biased region" description="Basic and acidic residues" evidence="2">
    <location>
        <begin position="684"/>
        <end position="693"/>
    </location>
</feature>
<feature type="compositionally biased region" description="Acidic residues" evidence="2">
    <location>
        <begin position="203"/>
        <end position="217"/>
    </location>
</feature>
<feature type="compositionally biased region" description="Basic and acidic residues" evidence="2">
    <location>
        <begin position="524"/>
        <end position="537"/>
    </location>
</feature>
<feature type="region of interest" description="Disordered" evidence="2">
    <location>
        <begin position="1"/>
        <end position="131"/>
    </location>
</feature>
<feature type="compositionally biased region" description="Basic residues" evidence="2">
    <location>
        <begin position="187"/>
        <end position="198"/>
    </location>
</feature>
<dbReference type="InterPro" id="IPR040194">
    <property type="entry name" value="Cwf19-like"/>
</dbReference>
<dbReference type="InterPro" id="IPR006768">
    <property type="entry name" value="Cwf19-like_C_dom-1"/>
</dbReference>
<feature type="domain" description="Cwf19-like C-terminal" evidence="4">
    <location>
        <begin position="695"/>
        <end position="817"/>
    </location>
</feature>
<feature type="compositionally biased region" description="Basic and acidic residues" evidence="2">
    <location>
        <begin position="432"/>
        <end position="451"/>
    </location>
</feature>
<dbReference type="Pfam" id="PF04676">
    <property type="entry name" value="CwfJ_C_2"/>
    <property type="match status" value="1"/>
</dbReference>
<dbReference type="EnsemblPlants" id="AET5Gv20887400.1">
    <property type="protein sequence ID" value="AET5Gv20887400.1"/>
    <property type="gene ID" value="AET5Gv20887400"/>
</dbReference>
<protein>
    <recommendedName>
        <fullName evidence="7">Cwf19-like C-terminal domain-containing protein</fullName>
    </recommendedName>
</protein>
<keyword evidence="6" id="KW-1185">Reference proteome</keyword>
<feature type="region of interest" description="Disordered" evidence="2">
    <location>
        <begin position="150"/>
        <end position="347"/>
    </location>
</feature>
<feature type="compositionally biased region" description="Polar residues" evidence="2">
    <location>
        <begin position="513"/>
        <end position="523"/>
    </location>
</feature>
<dbReference type="PANTHER" id="PTHR12072:SF5">
    <property type="entry name" value="CWF19-LIKE PROTEIN 2"/>
    <property type="match status" value="1"/>
</dbReference>
<feature type="compositionally biased region" description="Gly residues" evidence="2">
    <location>
        <begin position="157"/>
        <end position="167"/>
    </location>
</feature>
<dbReference type="InterPro" id="IPR006767">
    <property type="entry name" value="Cwf19-like_C_dom-2"/>
</dbReference>
<dbReference type="AlphaFoldDB" id="A0A453LRI6"/>
<reference evidence="5" key="3">
    <citation type="journal article" date="2017" name="Nature">
        <title>Genome sequence of the progenitor of the wheat D genome Aegilops tauschii.</title>
        <authorList>
            <person name="Luo M.C."/>
            <person name="Gu Y.Q."/>
            <person name="Puiu D."/>
            <person name="Wang H."/>
            <person name="Twardziok S.O."/>
            <person name="Deal K.R."/>
            <person name="Huo N."/>
            <person name="Zhu T."/>
            <person name="Wang L."/>
            <person name="Wang Y."/>
            <person name="McGuire P.E."/>
            <person name="Liu S."/>
            <person name="Long H."/>
            <person name="Ramasamy R.K."/>
            <person name="Rodriguez J.C."/>
            <person name="Van S.L."/>
            <person name="Yuan L."/>
            <person name="Wang Z."/>
            <person name="Xia Z."/>
            <person name="Xiao L."/>
            <person name="Anderson O.D."/>
            <person name="Ouyang S."/>
            <person name="Liang Y."/>
            <person name="Zimin A.V."/>
            <person name="Pertea G."/>
            <person name="Qi P."/>
            <person name="Bennetzen J.L."/>
            <person name="Dai X."/>
            <person name="Dawson M.W."/>
            <person name="Muller H.G."/>
            <person name="Kugler K."/>
            <person name="Rivarola-Duarte L."/>
            <person name="Spannagl M."/>
            <person name="Mayer K.F.X."/>
            <person name="Lu F.H."/>
            <person name="Bevan M.W."/>
            <person name="Leroy P."/>
            <person name="Li P."/>
            <person name="You F.M."/>
            <person name="Sun Q."/>
            <person name="Liu Z."/>
            <person name="Lyons E."/>
            <person name="Wicker T."/>
            <person name="Salzberg S.L."/>
            <person name="Devos K.M."/>
            <person name="Dvorak J."/>
        </authorList>
    </citation>
    <scope>NUCLEOTIDE SEQUENCE [LARGE SCALE GENOMIC DNA]</scope>
    <source>
        <strain evidence="5">cv. AL8/78</strain>
    </source>
</reference>
<name>A0A453LRI6_AEGTS</name>
<feature type="compositionally biased region" description="Basic and acidic residues" evidence="2">
    <location>
        <begin position="618"/>
        <end position="628"/>
    </location>
</feature>
<reference evidence="6" key="1">
    <citation type="journal article" date="2014" name="Science">
        <title>Ancient hybridizations among the ancestral genomes of bread wheat.</title>
        <authorList>
            <consortium name="International Wheat Genome Sequencing Consortium,"/>
            <person name="Marcussen T."/>
            <person name="Sandve S.R."/>
            <person name="Heier L."/>
            <person name="Spannagl M."/>
            <person name="Pfeifer M."/>
            <person name="Jakobsen K.S."/>
            <person name="Wulff B.B."/>
            <person name="Steuernagel B."/>
            <person name="Mayer K.F."/>
            <person name="Olsen O.A."/>
        </authorList>
    </citation>
    <scope>NUCLEOTIDE SEQUENCE [LARGE SCALE GENOMIC DNA]</scope>
    <source>
        <strain evidence="6">cv. AL8/78</strain>
    </source>
</reference>
<dbReference type="Proteomes" id="UP000015105">
    <property type="component" value="Chromosome 5D"/>
</dbReference>